<dbReference type="GO" id="GO:0006166">
    <property type="term" value="P:purine ribonucleoside salvage"/>
    <property type="evidence" value="ECO:0007669"/>
    <property type="project" value="UniProtKB-UniRule"/>
</dbReference>
<dbReference type="CDD" id="cd06223">
    <property type="entry name" value="PRTases_typeI"/>
    <property type="match status" value="1"/>
</dbReference>
<keyword evidence="9 12" id="KW-0328">Glycosyltransferase</keyword>
<dbReference type="AlphaFoldDB" id="A0A4U7JC39"/>
<dbReference type="NCBIfam" id="TIGR01090">
    <property type="entry name" value="apt"/>
    <property type="match status" value="1"/>
</dbReference>
<comment type="similarity">
    <text evidence="5 12">Belongs to the purine/pyrimidine phosphoribosyltransferase family.</text>
</comment>
<dbReference type="HAMAP" id="MF_00004">
    <property type="entry name" value="Aden_phosphoribosyltr"/>
    <property type="match status" value="1"/>
</dbReference>
<evidence type="ECO:0000256" key="12">
    <source>
        <dbReference type="HAMAP-Rule" id="MF_00004"/>
    </source>
</evidence>
<evidence type="ECO:0000256" key="5">
    <source>
        <dbReference type="ARBA" id="ARBA00008391"/>
    </source>
</evidence>
<dbReference type="NCBIfam" id="NF002634">
    <property type="entry name" value="PRK02304.1-3"/>
    <property type="match status" value="1"/>
</dbReference>
<evidence type="ECO:0000256" key="4">
    <source>
        <dbReference type="ARBA" id="ARBA00004659"/>
    </source>
</evidence>
<dbReference type="GO" id="GO:0005737">
    <property type="term" value="C:cytoplasm"/>
    <property type="evidence" value="ECO:0007669"/>
    <property type="project" value="UniProtKB-SubCell"/>
</dbReference>
<keyword evidence="15" id="KW-1185">Reference proteome</keyword>
<dbReference type="GO" id="GO:0003999">
    <property type="term" value="F:adenine phosphoribosyltransferase activity"/>
    <property type="evidence" value="ECO:0007669"/>
    <property type="project" value="UniProtKB-UniRule"/>
</dbReference>
<organism evidence="14 15">
    <name type="scientific">Ruminiclostridium herbifermentans</name>
    <dbReference type="NCBI Taxonomy" id="2488810"/>
    <lineage>
        <taxon>Bacteria</taxon>
        <taxon>Bacillati</taxon>
        <taxon>Bacillota</taxon>
        <taxon>Clostridia</taxon>
        <taxon>Eubacteriales</taxon>
        <taxon>Oscillospiraceae</taxon>
        <taxon>Ruminiclostridium</taxon>
    </lineage>
</organism>
<dbReference type="NCBIfam" id="NF002636">
    <property type="entry name" value="PRK02304.1-5"/>
    <property type="match status" value="1"/>
</dbReference>
<dbReference type="SUPFAM" id="SSF53271">
    <property type="entry name" value="PRTase-like"/>
    <property type="match status" value="1"/>
</dbReference>
<keyword evidence="8 12" id="KW-0963">Cytoplasm</keyword>
<dbReference type="InterPro" id="IPR050054">
    <property type="entry name" value="UPRTase/APRTase"/>
</dbReference>
<evidence type="ECO:0000256" key="1">
    <source>
        <dbReference type="ARBA" id="ARBA00000868"/>
    </source>
</evidence>
<proteinExistence type="inferred from homology"/>
<comment type="subunit">
    <text evidence="6 12">Homodimer.</text>
</comment>
<dbReference type="GO" id="GO:0006168">
    <property type="term" value="P:adenine salvage"/>
    <property type="evidence" value="ECO:0007669"/>
    <property type="project" value="InterPro"/>
</dbReference>
<dbReference type="NCBIfam" id="NF002633">
    <property type="entry name" value="PRK02304.1-2"/>
    <property type="match status" value="1"/>
</dbReference>
<dbReference type="InterPro" id="IPR000836">
    <property type="entry name" value="PRTase_dom"/>
</dbReference>
<dbReference type="PANTHER" id="PTHR32315">
    <property type="entry name" value="ADENINE PHOSPHORIBOSYLTRANSFERASE"/>
    <property type="match status" value="1"/>
</dbReference>
<evidence type="ECO:0000256" key="2">
    <source>
        <dbReference type="ARBA" id="ARBA00003968"/>
    </source>
</evidence>
<sequence>MDLKSKLRHVMDFPKEGIDFIDITTVLQDPEAFQCCMDSFKELADQIGDFDMIVGSESRGFIFGAPLAYKMGKGFVPVRKKGKLPYKTISAEYDLEYGTDILEIHADAIKPGQNVLIVDDLLATGGTSQANIRLIEQLGGKVVGLIYFIELKMLNGREKLNGYKVSSIVEF</sequence>
<evidence type="ECO:0000313" key="15">
    <source>
        <dbReference type="Proteomes" id="UP000306409"/>
    </source>
</evidence>
<dbReference type="EC" id="2.4.2.7" evidence="7 12"/>
<keyword evidence="11 12" id="KW-0660">Purine salvage</keyword>
<dbReference type="GO" id="GO:0002055">
    <property type="term" value="F:adenine binding"/>
    <property type="evidence" value="ECO:0007669"/>
    <property type="project" value="TreeGrafter"/>
</dbReference>
<comment type="catalytic activity">
    <reaction evidence="1 12">
        <text>AMP + diphosphate = 5-phospho-alpha-D-ribose 1-diphosphate + adenine</text>
        <dbReference type="Rhea" id="RHEA:16609"/>
        <dbReference type="ChEBI" id="CHEBI:16708"/>
        <dbReference type="ChEBI" id="CHEBI:33019"/>
        <dbReference type="ChEBI" id="CHEBI:58017"/>
        <dbReference type="ChEBI" id="CHEBI:456215"/>
        <dbReference type="EC" id="2.4.2.7"/>
    </reaction>
</comment>
<gene>
    <name evidence="12" type="primary">apt</name>
    <name evidence="14" type="ORF">EHE19_011635</name>
</gene>
<reference evidence="14 15" key="1">
    <citation type="submission" date="2020-09" db="EMBL/GenBank/DDBJ databases">
        <title>Characterization and genome sequencing of Ruminiclostridium sp. nov. MA18.</title>
        <authorList>
            <person name="Rettenmaier R."/>
            <person name="Kowollik M.-L."/>
            <person name="Liebl W."/>
            <person name="Zverlov V."/>
        </authorList>
    </citation>
    <scope>NUCLEOTIDE SEQUENCE [LARGE SCALE GENOMIC DNA]</scope>
    <source>
        <strain evidence="14 15">MA18</strain>
    </source>
</reference>
<dbReference type="Pfam" id="PF00156">
    <property type="entry name" value="Pribosyltran"/>
    <property type="match status" value="1"/>
</dbReference>
<dbReference type="InterPro" id="IPR005764">
    <property type="entry name" value="Ade_phspho_trans"/>
</dbReference>
<accession>A0A4U7JC39</accession>
<evidence type="ECO:0000256" key="10">
    <source>
        <dbReference type="ARBA" id="ARBA00022679"/>
    </source>
</evidence>
<dbReference type="Proteomes" id="UP000306409">
    <property type="component" value="Chromosome"/>
</dbReference>
<dbReference type="EMBL" id="CP061336">
    <property type="protein sequence ID" value="QNU68849.1"/>
    <property type="molecule type" value="Genomic_DNA"/>
</dbReference>
<protein>
    <recommendedName>
        <fullName evidence="7 12">Adenine phosphoribosyltransferase</fullName>
        <shortName evidence="12">APRT</shortName>
        <ecNumber evidence="7 12">2.4.2.7</ecNumber>
    </recommendedName>
</protein>
<keyword evidence="10 12" id="KW-0808">Transferase</keyword>
<dbReference type="RefSeq" id="WP_137698711.1">
    <property type="nucleotide sequence ID" value="NZ_CP061336.1"/>
</dbReference>
<dbReference type="PANTHER" id="PTHR32315:SF3">
    <property type="entry name" value="ADENINE PHOSPHORIBOSYLTRANSFERASE"/>
    <property type="match status" value="1"/>
</dbReference>
<evidence type="ECO:0000256" key="7">
    <source>
        <dbReference type="ARBA" id="ARBA00011893"/>
    </source>
</evidence>
<dbReference type="InterPro" id="IPR029057">
    <property type="entry name" value="PRTase-like"/>
</dbReference>
<dbReference type="GO" id="GO:0016208">
    <property type="term" value="F:AMP binding"/>
    <property type="evidence" value="ECO:0007669"/>
    <property type="project" value="TreeGrafter"/>
</dbReference>
<evidence type="ECO:0000256" key="6">
    <source>
        <dbReference type="ARBA" id="ARBA00011738"/>
    </source>
</evidence>
<dbReference type="KEGG" id="rher:EHE19_011635"/>
<dbReference type="GO" id="GO:0044209">
    <property type="term" value="P:AMP salvage"/>
    <property type="evidence" value="ECO:0007669"/>
    <property type="project" value="UniProtKB-UniRule"/>
</dbReference>
<evidence type="ECO:0000256" key="9">
    <source>
        <dbReference type="ARBA" id="ARBA00022676"/>
    </source>
</evidence>
<evidence type="ECO:0000256" key="8">
    <source>
        <dbReference type="ARBA" id="ARBA00022490"/>
    </source>
</evidence>
<evidence type="ECO:0000259" key="13">
    <source>
        <dbReference type="Pfam" id="PF00156"/>
    </source>
</evidence>
<dbReference type="UniPathway" id="UPA00588">
    <property type="reaction ID" value="UER00646"/>
</dbReference>
<feature type="domain" description="Phosphoribosyltransferase" evidence="13">
    <location>
        <begin position="25"/>
        <end position="150"/>
    </location>
</feature>
<evidence type="ECO:0000256" key="3">
    <source>
        <dbReference type="ARBA" id="ARBA00004496"/>
    </source>
</evidence>
<name>A0A4U7JC39_9FIRM</name>
<comment type="function">
    <text evidence="2 12">Catalyzes a salvage reaction resulting in the formation of AMP, that is energically less costly than de novo synthesis.</text>
</comment>
<evidence type="ECO:0000256" key="11">
    <source>
        <dbReference type="ARBA" id="ARBA00022726"/>
    </source>
</evidence>
<dbReference type="Gene3D" id="3.40.50.2020">
    <property type="match status" value="1"/>
</dbReference>
<comment type="pathway">
    <text evidence="4 12">Purine metabolism; AMP biosynthesis via salvage pathway; AMP from adenine: step 1/1.</text>
</comment>
<evidence type="ECO:0000313" key="14">
    <source>
        <dbReference type="EMBL" id="QNU68849.1"/>
    </source>
</evidence>
<dbReference type="FunFam" id="3.40.50.2020:FF:000004">
    <property type="entry name" value="Adenine phosphoribosyltransferase"/>
    <property type="match status" value="1"/>
</dbReference>
<comment type="subcellular location">
    <subcellularLocation>
        <location evidence="3 12">Cytoplasm</location>
    </subcellularLocation>
</comment>
<dbReference type="OrthoDB" id="9803963at2"/>